<comment type="caution">
    <text evidence="4">The sequence shown here is derived from an EMBL/GenBank/DDBJ whole genome shotgun (WGS) entry which is preliminary data.</text>
</comment>
<evidence type="ECO:0008006" key="6">
    <source>
        <dbReference type="Google" id="ProtNLM"/>
    </source>
</evidence>
<keyword evidence="1" id="KW-0472">Membrane</keyword>
<dbReference type="Pfam" id="PF25155">
    <property type="entry name" value="NTF2_YvbJ"/>
    <property type="match status" value="1"/>
</dbReference>
<keyword evidence="1" id="KW-0812">Transmembrane</keyword>
<dbReference type="EMBL" id="JBHTBY010000011">
    <property type="protein sequence ID" value="MFC7321870.1"/>
    <property type="molecule type" value="Genomic_DNA"/>
</dbReference>
<dbReference type="InterPro" id="IPR054529">
    <property type="entry name" value="TcaA_2nd"/>
</dbReference>
<dbReference type="Proteomes" id="UP001596494">
    <property type="component" value="Unassembled WGS sequence"/>
</dbReference>
<protein>
    <recommendedName>
        <fullName evidence="6">DUF4367 domain-containing protein</fullName>
    </recommendedName>
</protein>
<sequence>MEKCIECGNEVHSSNSTCEECTSNTRAKQPSYFAASDDWLNASQYYERHYKEQKKNKNKNWKKIFTTLITVAMVIGLSVTGWAYLSKITSSEYIVHEFENAVKENDAESLLKLIDFQHASESFKLTHAENMVEHFNKSSGEFVETLGYLRASADGAELENEQMLHVSNQGSKWLMFNDYKLQLTPENMEVFSTQSGVKLYLNNEQLGTLSKGTYELSGLPPGEHELKGVVEIDGETYDEVVTINTYELSKETVEVNFEDLNPQAVKASLEETLEADLQQAVSEHVEEYVTAFKEKDITVFNRMRNDSYLEDTKLSIEEMESLGQHYDGEIKGIFYEGNPEVTVDKETGSYKSTMSASFDIKSGYYLDGEGEDSARMNKNTYSWEYDFTFDDEENLWVITSGKPMTSTSIETAQLESQGF</sequence>
<dbReference type="RefSeq" id="WP_289215806.1">
    <property type="nucleotide sequence ID" value="NZ_JAPVRC010000004.1"/>
</dbReference>
<feature type="domain" description="TcaA second" evidence="2">
    <location>
        <begin position="93"/>
        <end position="182"/>
    </location>
</feature>
<dbReference type="PANTHER" id="PTHR40038:SF1">
    <property type="entry name" value="MEMBRANE-ASSOCIATED PROTEIN TCAA"/>
    <property type="match status" value="1"/>
</dbReference>
<feature type="transmembrane region" description="Helical" evidence="1">
    <location>
        <begin position="64"/>
        <end position="85"/>
    </location>
</feature>
<dbReference type="PANTHER" id="PTHR40038">
    <property type="entry name" value="MEMBRANE-ASSOCIATED PROTEIN TCAA"/>
    <property type="match status" value="1"/>
</dbReference>
<gene>
    <name evidence="4" type="ORF">ACFQMN_13360</name>
</gene>
<name>A0ABW2K4V4_9BACI</name>
<organism evidence="4 5">
    <name type="scientific">Halobacillus campisalis</name>
    <dbReference type="NCBI Taxonomy" id="435909"/>
    <lineage>
        <taxon>Bacteria</taxon>
        <taxon>Bacillati</taxon>
        <taxon>Bacillota</taxon>
        <taxon>Bacilli</taxon>
        <taxon>Bacillales</taxon>
        <taxon>Bacillaceae</taxon>
        <taxon>Halobacillus</taxon>
    </lineage>
</organism>
<proteinExistence type="predicted"/>
<reference evidence="5" key="1">
    <citation type="journal article" date="2019" name="Int. J. Syst. Evol. Microbiol.">
        <title>The Global Catalogue of Microorganisms (GCM) 10K type strain sequencing project: providing services to taxonomists for standard genome sequencing and annotation.</title>
        <authorList>
            <consortium name="The Broad Institute Genomics Platform"/>
            <consortium name="The Broad Institute Genome Sequencing Center for Infectious Disease"/>
            <person name="Wu L."/>
            <person name="Ma J."/>
        </authorList>
    </citation>
    <scope>NUCLEOTIDE SEQUENCE [LARGE SCALE GENOMIC DNA]</scope>
    <source>
        <strain evidence="5">CCUG 73951</strain>
    </source>
</reference>
<evidence type="ECO:0000259" key="2">
    <source>
        <dbReference type="Pfam" id="PF22813"/>
    </source>
</evidence>
<dbReference type="Pfam" id="PF22813">
    <property type="entry name" value="TcaA_2nd"/>
    <property type="match status" value="1"/>
</dbReference>
<evidence type="ECO:0000259" key="3">
    <source>
        <dbReference type="Pfam" id="PF25155"/>
    </source>
</evidence>
<keyword evidence="1" id="KW-1133">Transmembrane helix</keyword>
<feature type="domain" description="YvbJ-like NTF2-like" evidence="3">
    <location>
        <begin position="278"/>
        <end position="400"/>
    </location>
</feature>
<evidence type="ECO:0000313" key="5">
    <source>
        <dbReference type="Proteomes" id="UP001596494"/>
    </source>
</evidence>
<keyword evidence="5" id="KW-1185">Reference proteome</keyword>
<dbReference type="InterPro" id="IPR056902">
    <property type="entry name" value="NTF2_YvbJ"/>
</dbReference>
<evidence type="ECO:0000313" key="4">
    <source>
        <dbReference type="EMBL" id="MFC7321870.1"/>
    </source>
</evidence>
<evidence type="ECO:0000256" key="1">
    <source>
        <dbReference type="SAM" id="Phobius"/>
    </source>
</evidence>
<accession>A0ABW2K4V4</accession>